<dbReference type="EMBL" id="JBHMCF010000061">
    <property type="protein sequence ID" value="MFB9477415.1"/>
    <property type="molecule type" value="Genomic_DNA"/>
</dbReference>
<dbReference type="SMART" id="SM00642">
    <property type="entry name" value="Aamy"/>
    <property type="match status" value="1"/>
</dbReference>
<evidence type="ECO:0000256" key="1">
    <source>
        <dbReference type="ARBA" id="ARBA00008061"/>
    </source>
</evidence>
<comment type="similarity">
    <text evidence="1">Belongs to the glycosyl hydrolase 13 family.</text>
</comment>
<evidence type="ECO:0000256" key="2">
    <source>
        <dbReference type="SAM" id="MobiDB-lite"/>
    </source>
</evidence>
<evidence type="ECO:0000259" key="3">
    <source>
        <dbReference type="SMART" id="SM00642"/>
    </source>
</evidence>
<feature type="compositionally biased region" description="Basic and acidic residues" evidence="2">
    <location>
        <begin position="545"/>
        <end position="564"/>
    </location>
</feature>
<dbReference type="Pfam" id="PF00128">
    <property type="entry name" value="Alpha-amylase"/>
    <property type="match status" value="1"/>
</dbReference>
<dbReference type="RefSeq" id="WP_379485413.1">
    <property type="nucleotide sequence ID" value="NZ_JBHMCF010000061.1"/>
</dbReference>
<sequence>MSDLEWWRGAVIYQIYIRSFADGDGDGIGDIAGIRSRLGYLAGLGVDAIWITPWYASPNNDGGYDVSDYRAIAPEYGDVGQAEQLIAEAHRHGLRVILDIVPNHTSTEHPWFQAALAAPPGSPERARYHFMDGPADGVRPNDWRSTFGGPAWTQVPDGQWYLHLFDPTQADLNWSDPEVRAEFLDLLRFWFDRGVDGFRIDVATGLVKHPGYPDLGYREEDLLVLTDVPDHPHRDRDEVHAVYRDWRAVADAYDPPRIFVAEAWVADPERLARYVVPAQLHTAFNFPFLQSAWDSGDLFTVIDSTLATMALSGAPPTWVLSNHDVERTVTRYGRADTRKHQGKSGHELGPVDEDLGRRRARAALLLMLALPGVAYLYQGEELGLPDHLDIPDDRLRDPIWTRSGGRRRGRDGCRIPLPWTPEPGGAGFGAADPWLPQPPGWERLSAAVQIDDPGSTYTLVARALRLRRELDVPQELRWTGRDGSVLRFRRGPGFECVVNFGPAEVPLPEGAKTLLRSDARAPGDPLGPDTAAWLDPTPSGPDTAARLDRMPFEPDTAARLDRMP</sequence>
<keyword evidence="5" id="KW-1185">Reference proteome</keyword>
<keyword evidence="4" id="KW-0378">Hydrolase</keyword>
<evidence type="ECO:0000313" key="5">
    <source>
        <dbReference type="Proteomes" id="UP001589568"/>
    </source>
</evidence>
<evidence type="ECO:0000313" key="4">
    <source>
        <dbReference type="EMBL" id="MFB9477415.1"/>
    </source>
</evidence>
<organism evidence="4 5">
    <name type="scientific">Nonomuraea salmonea</name>
    <dbReference type="NCBI Taxonomy" id="46181"/>
    <lineage>
        <taxon>Bacteria</taxon>
        <taxon>Bacillati</taxon>
        <taxon>Actinomycetota</taxon>
        <taxon>Actinomycetes</taxon>
        <taxon>Streptosporangiales</taxon>
        <taxon>Streptosporangiaceae</taxon>
        <taxon>Nonomuraea</taxon>
    </lineage>
</organism>
<comment type="caution">
    <text evidence="4">The sequence shown here is derived from an EMBL/GenBank/DDBJ whole genome shotgun (WGS) entry which is preliminary data.</text>
</comment>
<dbReference type="Gene3D" id="3.20.20.80">
    <property type="entry name" value="Glycosidases"/>
    <property type="match status" value="1"/>
</dbReference>
<protein>
    <submittedName>
        <fullName evidence="4">Alpha-amylase family glycosyl hydrolase</fullName>
    </submittedName>
</protein>
<dbReference type="InterPro" id="IPR045857">
    <property type="entry name" value="O16G_dom_2"/>
</dbReference>
<reference evidence="4 5" key="1">
    <citation type="submission" date="2024-09" db="EMBL/GenBank/DDBJ databases">
        <authorList>
            <person name="Sun Q."/>
            <person name="Mori K."/>
        </authorList>
    </citation>
    <scope>NUCLEOTIDE SEQUENCE [LARGE SCALE GENOMIC DNA]</scope>
    <source>
        <strain evidence="4 5">JCM 3324</strain>
    </source>
</reference>
<dbReference type="SUPFAM" id="SSF51445">
    <property type="entry name" value="(Trans)glycosidases"/>
    <property type="match status" value="1"/>
</dbReference>
<gene>
    <name evidence="4" type="ORF">ACFFR3_48640</name>
</gene>
<accession>A0ABV5P4C9</accession>
<dbReference type="Gene3D" id="3.90.400.10">
    <property type="entry name" value="Oligo-1,6-glucosidase, Domain 2"/>
    <property type="match status" value="1"/>
</dbReference>
<feature type="region of interest" description="Disordered" evidence="2">
    <location>
        <begin position="518"/>
        <end position="564"/>
    </location>
</feature>
<dbReference type="Proteomes" id="UP001589568">
    <property type="component" value="Unassembled WGS sequence"/>
</dbReference>
<dbReference type="InterPro" id="IPR017853">
    <property type="entry name" value="GH"/>
</dbReference>
<dbReference type="PANTHER" id="PTHR10357">
    <property type="entry name" value="ALPHA-AMYLASE FAMILY MEMBER"/>
    <property type="match status" value="1"/>
</dbReference>
<dbReference type="GO" id="GO:0016787">
    <property type="term" value="F:hydrolase activity"/>
    <property type="evidence" value="ECO:0007669"/>
    <property type="project" value="UniProtKB-KW"/>
</dbReference>
<dbReference type="PANTHER" id="PTHR10357:SF179">
    <property type="entry name" value="NEUTRAL AND BASIC AMINO ACID TRANSPORT PROTEIN RBAT"/>
    <property type="match status" value="1"/>
</dbReference>
<proteinExistence type="inferred from homology"/>
<feature type="domain" description="Glycosyl hydrolase family 13 catalytic" evidence="3">
    <location>
        <begin position="14"/>
        <end position="414"/>
    </location>
</feature>
<dbReference type="InterPro" id="IPR006047">
    <property type="entry name" value="GH13_cat_dom"/>
</dbReference>
<name>A0ABV5P4C9_9ACTN</name>